<reference evidence="1" key="1">
    <citation type="journal article" date="2015" name="Nature">
        <title>Complex archaea that bridge the gap between prokaryotes and eukaryotes.</title>
        <authorList>
            <person name="Spang A."/>
            <person name="Saw J.H."/>
            <person name="Jorgensen S.L."/>
            <person name="Zaremba-Niedzwiedzka K."/>
            <person name="Martijn J."/>
            <person name="Lind A.E."/>
            <person name="van Eijk R."/>
            <person name="Schleper C."/>
            <person name="Guy L."/>
            <person name="Ettema T.J."/>
        </authorList>
    </citation>
    <scope>NUCLEOTIDE SEQUENCE</scope>
</reference>
<proteinExistence type="predicted"/>
<organism evidence="1">
    <name type="scientific">marine sediment metagenome</name>
    <dbReference type="NCBI Taxonomy" id="412755"/>
    <lineage>
        <taxon>unclassified sequences</taxon>
        <taxon>metagenomes</taxon>
        <taxon>ecological metagenomes</taxon>
    </lineage>
</organism>
<dbReference type="EMBL" id="LAZR01054015">
    <property type="protein sequence ID" value="KKK79460.1"/>
    <property type="molecule type" value="Genomic_DNA"/>
</dbReference>
<name>A0A0F8Z057_9ZZZZ</name>
<evidence type="ECO:0000313" key="1">
    <source>
        <dbReference type="EMBL" id="KKK79460.1"/>
    </source>
</evidence>
<comment type="caution">
    <text evidence="1">The sequence shown here is derived from an EMBL/GenBank/DDBJ whole genome shotgun (WGS) entry which is preliminary data.</text>
</comment>
<dbReference type="AlphaFoldDB" id="A0A0F8Z057"/>
<accession>A0A0F8Z057</accession>
<protein>
    <submittedName>
        <fullName evidence="1">Uncharacterized protein</fullName>
    </submittedName>
</protein>
<sequence length="107" mass="12252">MSDKPKDVGQPLEQPKCEHNWLDRGFIAEKCSKCGAIKGLQDTINKTKPPEILEIECLISQVNKKLLIMNMTIPMSDKPESKLISQALEEIDLFQKTTLHDLRKEFE</sequence>
<gene>
    <name evidence="1" type="ORF">LCGC14_2833270</name>
</gene>